<keyword evidence="1" id="KW-0472">Membrane</keyword>
<protein>
    <submittedName>
        <fullName evidence="2">Uncharacterized protein</fullName>
    </submittedName>
</protein>
<keyword evidence="1" id="KW-0812">Transmembrane</keyword>
<feature type="transmembrane region" description="Helical" evidence="1">
    <location>
        <begin position="29"/>
        <end position="57"/>
    </location>
</feature>
<dbReference type="Proteomes" id="UP000324629">
    <property type="component" value="Unassembled WGS sequence"/>
</dbReference>
<evidence type="ECO:0000313" key="2">
    <source>
        <dbReference type="EMBL" id="KAA3678684.1"/>
    </source>
</evidence>
<dbReference type="EMBL" id="QNGE01000999">
    <property type="protein sequence ID" value="KAA3678684.1"/>
    <property type="molecule type" value="Genomic_DNA"/>
</dbReference>
<name>A0A5J4NT64_9TREM</name>
<accession>A0A5J4NT64</accession>
<gene>
    <name evidence="2" type="ORF">DEA37_0003432</name>
</gene>
<organism evidence="2 3">
    <name type="scientific">Paragonimus westermani</name>
    <dbReference type="NCBI Taxonomy" id="34504"/>
    <lineage>
        <taxon>Eukaryota</taxon>
        <taxon>Metazoa</taxon>
        <taxon>Spiralia</taxon>
        <taxon>Lophotrochozoa</taxon>
        <taxon>Platyhelminthes</taxon>
        <taxon>Trematoda</taxon>
        <taxon>Digenea</taxon>
        <taxon>Plagiorchiida</taxon>
        <taxon>Troglotremata</taxon>
        <taxon>Troglotrematidae</taxon>
        <taxon>Paragonimus</taxon>
    </lineage>
</organism>
<comment type="caution">
    <text evidence="2">The sequence shown here is derived from an EMBL/GenBank/DDBJ whole genome shotgun (WGS) entry which is preliminary data.</text>
</comment>
<dbReference type="AlphaFoldDB" id="A0A5J4NT64"/>
<keyword evidence="1" id="KW-1133">Transmembrane helix</keyword>
<evidence type="ECO:0000256" key="1">
    <source>
        <dbReference type="SAM" id="Phobius"/>
    </source>
</evidence>
<keyword evidence="3" id="KW-1185">Reference proteome</keyword>
<evidence type="ECO:0000313" key="3">
    <source>
        <dbReference type="Proteomes" id="UP000324629"/>
    </source>
</evidence>
<reference evidence="2 3" key="1">
    <citation type="journal article" date="2019" name="Gigascience">
        <title>Whole-genome sequence of the oriental lung fluke Paragonimus westermani.</title>
        <authorList>
            <person name="Oey H."/>
            <person name="Zakrzewski M."/>
            <person name="Narain K."/>
            <person name="Devi K.R."/>
            <person name="Agatsuma T."/>
            <person name="Nawaratna S."/>
            <person name="Gobert G.N."/>
            <person name="Jones M.K."/>
            <person name="Ragan M.A."/>
            <person name="McManus D.P."/>
            <person name="Krause L."/>
        </authorList>
    </citation>
    <scope>NUCLEOTIDE SEQUENCE [LARGE SCALE GENOMIC DNA]</scope>
    <source>
        <strain evidence="2 3">IND2009</strain>
    </source>
</reference>
<sequence>MNGNVNILEPSNNYKTAFAKFFRGSSTEVLSAGAIAGIVVGVILLILLIVFIVLMVYCCRMKHPRYQSAYDTDEAQGNKANSAEQALQQKLVRHPDVKHELYI</sequence>
<proteinExistence type="predicted"/>